<comment type="caution">
    <text evidence="2">The sequence shown here is derived from an EMBL/GenBank/DDBJ whole genome shotgun (WGS) entry which is preliminary data.</text>
</comment>
<evidence type="ECO:0000313" key="3">
    <source>
        <dbReference type="Proteomes" id="UP000481288"/>
    </source>
</evidence>
<dbReference type="InterPro" id="IPR012469">
    <property type="entry name" value="DUF1688"/>
</dbReference>
<proteinExistence type="predicted"/>
<evidence type="ECO:0000313" key="2">
    <source>
        <dbReference type="EMBL" id="TVY50919.1"/>
    </source>
</evidence>
<evidence type="ECO:0000256" key="1">
    <source>
        <dbReference type="SAM" id="MobiDB-lite"/>
    </source>
</evidence>
<protein>
    <submittedName>
        <fullName evidence="2">Uracil catabolism protein 4</fullName>
    </submittedName>
</protein>
<gene>
    <name evidence="2" type="primary">URC4</name>
    <name evidence="2" type="ORF">LCER1_G008753</name>
</gene>
<dbReference type="EMBL" id="QGMG01000966">
    <property type="protein sequence ID" value="TVY50919.1"/>
    <property type="molecule type" value="Genomic_DNA"/>
</dbReference>
<dbReference type="PANTHER" id="PTHR31687:SF3">
    <property type="entry name" value="PROTEIN URG3"/>
    <property type="match status" value="1"/>
</dbReference>
<dbReference type="PANTHER" id="PTHR31687">
    <property type="match status" value="1"/>
</dbReference>
<feature type="compositionally biased region" description="Polar residues" evidence="1">
    <location>
        <begin position="11"/>
        <end position="25"/>
    </location>
</feature>
<sequence>MGIFSRKDKSSSVASGSTRHNSSVAPSVGDVKSVSSQTSLKSPITPAYNTRMSFPKIALPKAPDAHVDPAGYLRSIGSVRERCTIMLEKAQKNNLNHFDVDMSMFDATTKFVVSIIKRDFAPDYASIPPHGRWQHFSVGGRDRIAELLKTWPKNVDQSERCRRLLDLFLVSVLLDAGAGTSWSYKSIENGKVYKRSEGLAIASLEMFKSGAFSSDKSQPHQVDSEGLQSLTLGVMRNGLQVSDSNPIAGLDGRTELLIKLAEALKNHTYFGADGRPGNMLDYLISHPTTQASSVPIIVLPTLWSVLMDGLAPIWPSSRTAVDGTPLGDAWPLSSMPTSPSSQPWETIVPFHKLTQWLCYSLMQPMSKLMNIHFAGAELMTGLPEYRNGGLFIDTGVLNLKPKEEKRGIQQFRANNAKEGTVDMEIVPMFSPDDDVIIEWRAVTVGFLDLLLEKVNEKLGLQGVDQLSLPQMLEAGSWKGGREMAEISRPNTQCPPIAILSDGTVF</sequence>
<organism evidence="2 3">
    <name type="scientific">Lachnellula cervina</name>
    <dbReference type="NCBI Taxonomy" id="1316786"/>
    <lineage>
        <taxon>Eukaryota</taxon>
        <taxon>Fungi</taxon>
        <taxon>Dikarya</taxon>
        <taxon>Ascomycota</taxon>
        <taxon>Pezizomycotina</taxon>
        <taxon>Leotiomycetes</taxon>
        <taxon>Helotiales</taxon>
        <taxon>Lachnaceae</taxon>
        <taxon>Lachnellula</taxon>
    </lineage>
</organism>
<dbReference type="AlphaFoldDB" id="A0A7D8Z354"/>
<dbReference type="Proteomes" id="UP000481288">
    <property type="component" value="Unassembled WGS sequence"/>
</dbReference>
<feature type="region of interest" description="Disordered" evidence="1">
    <location>
        <begin position="1"/>
        <end position="42"/>
    </location>
</feature>
<name>A0A7D8Z354_9HELO</name>
<feature type="compositionally biased region" description="Polar residues" evidence="1">
    <location>
        <begin position="33"/>
        <end position="42"/>
    </location>
</feature>
<accession>A0A7D8Z354</accession>
<dbReference type="Pfam" id="PF07958">
    <property type="entry name" value="DUF1688"/>
    <property type="match status" value="1"/>
</dbReference>
<dbReference type="OrthoDB" id="2153176at2759"/>
<feature type="compositionally biased region" description="Basic and acidic residues" evidence="1">
    <location>
        <begin position="1"/>
        <end position="10"/>
    </location>
</feature>
<reference evidence="2 3" key="1">
    <citation type="submission" date="2018-05" db="EMBL/GenBank/DDBJ databases">
        <title>Whole genome sequencing for identification of molecular markers to develop diagnostic detection tools for the regulated plant pathogen Lachnellula willkommii.</title>
        <authorList>
            <person name="Giroux E."/>
            <person name="Bilodeau G."/>
        </authorList>
    </citation>
    <scope>NUCLEOTIDE SEQUENCE [LARGE SCALE GENOMIC DNA]</scope>
    <source>
        <strain evidence="2 3">CBS 625.97</strain>
    </source>
</reference>
<keyword evidence="3" id="KW-1185">Reference proteome</keyword>